<dbReference type="InterPro" id="IPR047574">
    <property type="entry name" value="AD"/>
</dbReference>
<evidence type="ECO:0000259" key="1">
    <source>
        <dbReference type="PROSITE" id="PS52001"/>
    </source>
</evidence>
<dbReference type="AlphaFoldDB" id="A0A6U2FQY4"/>
<evidence type="ECO:0000313" key="2">
    <source>
        <dbReference type="EMBL" id="CAD8740436.1"/>
    </source>
</evidence>
<dbReference type="PANTHER" id="PTHR13542">
    <property type="entry name" value="LSM12 HOMOLOG"/>
    <property type="match status" value="1"/>
</dbReference>
<organism evidence="2">
    <name type="scientific">Hemiselmis andersenii</name>
    <name type="common">Cryptophyte alga</name>
    <dbReference type="NCBI Taxonomy" id="464988"/>
    <lineage>
        <taxon>Eukaryota</taxon>
        <taxon>Cryptophyceae</taxon>
        <taxon>Cryptomonadales</taxon>
        <taxon>Hemiselmidaceae</taxon>
        <taxon>Hemiselmis</taxon>
    </lineage>
</organism>
<feature type="domain" description="AD" evidence="1">
    <location>
        <begin position="84"/>
        <end position="183"/>
    </location>
</feature>
<evidence type="ECO:0000313" key="3">
    <source>
        <dbReference type="EMBL" id="CAD8972835.1"/>
    </source>
</evidence>
<name>A0A6U2FQY4_HEMAN</name>
<sequence>MADTQPSQDWCGMTVSFSLKADPSNPITAEVFTFDPESKTLVLIENKVGAHIASYRYVRVPAMDLSTVRLSGSANPPEPMPPLTPQIMKRIRDKEREAVDKERLRCNETIGSGIAHEIQVLFNGLAKTMQCKWKDKDIVVDYERGDGGVRISPPYTSDKVQGGHAELVTYVKKVLEGERVKLRI</sequence>
<protein>
    <recommendedName>
        <fullName evidence="1">AD domain-containing protein</fullName>
    </recommendedName>
</protein>
<gene>
    <name evidence="3" type="ORF">HAND00432_LOCUS23836</name>
    <name evidence="2" type="ORF">HAND1043_LOCUS6928</name>
</gene>
<dbReference type="SMART" id="SM00995">
    <property type="entry name" value="AD"/>
    <property type="match status" value="1"/>
</dbReference>
<reference evidence="2" key="1">
    <citation type="submission" date="2021-01" db="EMBL/GenBank/DDBJ databases">
        <authorList>
            <person name="Corre E."/>
            <person name="Pelletier E."/>
            <person name="Niang G."/>
            <person name="Scheremetjew M."/>
            <person name="Finn R."/>
            <person name="Kale V."/>
            <person name="Holt S."/>
            <person name="Cochrane G."/>
            <person name="Meng A."/>
            <person name="Brown T."/>
            <person name="Cohen L."/>
        </authorList>
    </citation>
    <scope>NUCLEOTIDE SEQUENCE</scope>
    <source>
        <strain evidence="2">CCMP441</strain>
        <strain evidence="3">CCMP644</strain>
    </source>
</reference>
<accession>A0A6U2FQY4</accession>
<dbReference type="InterPro" id="IPR039683">
    <property type="entry name" value="Lsm12-like"/>
</dbReference>
<proteinExistence type="predicted"/>
<dbReference type="Pfam" id="PF09793">
    <property type="entry name" value="AD"/>
    <property type="match status" value="1"/>
</dbReference>
<dbReference type="PROSITE" id="PS52001">
    <property type="entry name" value="AD"/>
    <property type="match status" value="1"/>
</dbReference>
<dbReference type="InterPro" id="IPR019181">
    <property type="entry name" value="LSM12_ABD"/>
</dbReference>
<dbReference type="EMBL" id="HBFK01011499">
    <property type="protein sequence ID" value="CAD8740436.1"/>
    <property type="molecule type" value="Transcribed_RNA"/>
</dbReference>
<dbReference type="EMBL" id="HBFX01039626">
    <property type="protein sequence ID" value="CAD8972835.1"/>
    <property type="molecule type" value="Transcribed_RNA"/>
</dbReference>